<sequence>MSKDVPGTLELCQVQLLGPVTLRTFGEMIGVKNEKTIRDKAVVLPEDARYMTKRKNEALETVLVKRMEKQWMECFPVSGEMFRVAAEDTYTILQDCFKNKDGSDIGAPLGETGSVDQVAIEPELAKIRQLCATYDPENIYKCDETDLYLREPNSKSYTTVGNIARAKADRPLDAGVISVFKHKFLEMLSQETNIVRNYIKEEAITNGHAWSLLPHAWNHVKALTIRQCFAKTPMLPKETCE</sequence>
<name>A0A9P6RLR6_9FUNG</name>
<dbReference type="Proteomes" id="UP000823405">
    <property type="component" value="Unassembled WGS sequence"/>
</dbReference>
<organism evidence="1 2">
    <name type="scientific">Linnemannia gamsii</name>
    <dbReference type="NCBI Taxonomy" id="64522"/>
    <lineage>
        <taxon>Eukaryota</taxon>
        <taxon>Fungi</taxon>
        <taxon>Fungi incertae sedis</taxon>
        <taxon>Mucoromycota</taxon>
        <taxon>Mortierellomycotina</taxon>
        <taxon>Mortierellomycetes</taxon>
        <taxon>Mortierellales</taxon>
        <taxon>Mortierellaceae</taxon>
        <taxon>Linnemannia</taxon>
    </lineage>
</organism>
<accession>A0A9P6RLR6</accession>
<comment type="caution">
    <text evidence="1">The sequence shown here is derived from an EMBL/GenBank/DDBJ whole genome shotgun (WGS) entry which is preliminary data.</text>
</comment>
<dbReference type="AlphaFoldDB" id="A0A9P6RLR6"/>
<dbReference type="OrthoDB" id="2446582at2759"/>
<evidence type="ECO:0000313" key="2">
    <source>
        <dbReference type="Proteomes" id="UP000823405"/>
    </source>
</evidence>
<keyword evidence="2" id="KW-1185">Reference proteome</keyword>
<gene>
    <name evidence="1" type="ORF">BGZ97_000053</name>
</gene>
<evidence type="ECO:0008006" key="3">
    <source>
        <dbReference type="Google" id="ProtNLM"/>
    </source>
</evidence>
<proteinExistence type="predicted"/>
<dbReference type="EMBL" id="JAAAIN010000010">
    <property type="protein sequence ID" value="KAG0323125.1"/>
    <property type="molecule type" value="Genomic_DNA"/>
</dbReference>
<reference evidence="1" key="1">
    <citation type="journal article" date="2020" name="Fungal Divers.">
        <title>Resolving the Mortierellaceae phylogeny through synthesis of multi-gene phylogenetics and phylogenomics.</title>
        <authorList>
            <person name="Vandepol N."/>
            <person name="Liber J."/>
            <person name="Desiro A."/>
            <person name="Na H."/>
            <person name="Kennedy M."/>
            <person name="Barry K."/>
            <person name="Grigoriev I.V."/>
            <person name="Miller A.N."/>
            <person name="O'Donnell K."/>
            <person name="Stajich J.E."/>
            <person name="Bonito G."/>
        </authorList>
    </citation>
    <scope>NUCLEOTIDE SEQUENCE</scope>
    <source>
        <strain evidence="1">NVP60</strain>
    </source>
</reference>
<protein>
    <recommendedName>
        <fullName evidence="3">Transposase</fullName>
    </recommendedName>
</protein>
<evidence type="ECO:0000313" key="1">
    <source>
        <dbReference type="EMBL" id="KAG0323125.1"/>
    </source>
</evidence>